<dbReference type="STRING" id="360411.AC812_01260"/>
<proteinExistence type="inferred from homology"/>
<dbReference type="InterPro" id="IPR008146">
    <property type="entry name" value="Gln_synth_cat_dom"/>
</dbReference>
<feature type="domain" description="GS catalytic" evidence="12">
    <location>
        <begin position="106"/>
        <end position="472"/>
    </location>
</feature>
<feature type="binding site" evidence="6">
    <location>
        <position position="326"/>
    </location>
    <ligand>
        <name>L-glutamate</name>
        <dbReference type="ChEBI" id="CHEBI:29985"/>
    </ligand>
</feature>
<keyword evidence="5 7" id="KW-0067">ATP-binding</keyword>
<dbReference type="PANTHER" id="PTHR43407:SF1">
    <property type="entry name" value="LENGSIN"/>
    <property type="match status" value="1"/>
</dbReference>
<evidence type="ECO:0000256" key="7">
    <source>
        <dbReference type="PIRSR" id="PIRSR604809-2"/>
    </source>
</evidence>
<dbReference type="InterPro" id="IPR004809">
    <property type="entry name" value="Gln_synth_I"/>
</dbReference>
<organism evidence="13 14">
    <name type="scientific">Bellilinea caldifistulae</name>
    <dbReference type="NCBI Taxonomy" id="360411"/>
    <lineage>
        <taxon>Bacteria</taxon>
        <taxon>Bacillati</taxon>
        <taxon>Chloroflexota</taxon>
        <taxon>Anaerolineae</taxon>
        <taxon>Anaerolineales</taxon>
        <taxon>Anaerolineaceae</taxon>
        <taxon>Bellilinea</taxon>
    </lineage>
</organism>
<evidence type="ECO:0000256" key="2">
    <source>
        <dbReference type="ARBA" id="ARBA00012937"/>
    </source>
</evidence>
<keyword evidence="8" id="KW-0479">Metal-binding</keyword>
<evidence type="ECO:0000256" key="5">
    <source>
        <dbReference type="ARBA" id="ARBA00022840"/>
    </source>
</evidence>
<dbReference type="PROSITE" id="PS51987">
    <property type="entry name" value="GS_CATALYTIC"/>
    <property type="match status" value="1"/>
</dbReference>
<evidence type="ECO:0000313" key="14">
    <source>
        <dbReference type="Proteomes" id="UP000050514"/>
    </source>
</evidence>
<dbReference type="RefSeq" id="WP_061916283.1">
    <property type="nucleotide sequence ID" value="NZ_DF967971.1"/>
</dbReference>
<dbReference type="GO" id="GO:0004356">
    <property type="term" value="F:glutamine synthetase activity"/>
    <property type="evidence" value="ECO:0007669"/>
    <property type="project" value="UniProtKB-EC"/>
</dbReference>
<dbReference type="SUPFAM" id="SSF54368">
    <property type="entry name" value="Glutamine synthetase, N-terminal domain"/>
    <property type="match status" value="1"/>
</dbReference>
<feature type="binding site" evidence="6">
    <location>
        <position position="338"/>
    </location>
    <ligand>
        <name>L-glutamate</name>
        <dbReference type="ChEBI" id="CHEBI:29985"/>
    </ligand>
</feature>
<feature type="binding site" evidence="6">
    <location>
        <position position="320"/>
    </location>
    <ligand>
        <name>L-glutamate</name>
        <dbReference type="ChEBI" id="CHEBI:29985"/>
    </ligand>
</feature>
<dbReference type="GO" id="GO:0005524">
    <property type="term" value="F:ATP binding"/>
    <property type="evidence" value="ECO:0007669"/>
    <property type="project" value="UniProtKB-KW"/>
</dbReference>
<feature type="binding site" evidence="8">
    <location>
        <position position="357"/>
    </location>
    <ligand>
        <name>Mg(2+)</name>
        <dbReference type="ChEBI" id="CHEBI:18420"/>
        <label>1</label>
    </ligand>
</feature>
<feature type="binding site" evidence="8">
    <location>
        <position position="133"/>
    </location>
    <ligand>
        <name>Mg(2+)</name>
        <dbReference type="ChEBI" id="CHEBI:18420"/>
        <label>1</label>
    </ligand>
</feature>
<evidence type="ECO:0000256" key="6">
    <source>
        <dbReference type="PIRSR" id="PIRSR604809-1"/>
    </source>
</evidence>
<evidence type="ECO:0000259" key="12">
    <source>
        <dbReference type="PROSITE" id="PS51987"/>
    </source>
</evidence>
<feature type="binding site" evidence="8">
    <location>
        <position position="267"/>
    </location>
    <ligand>
        <name>Mg(2+)</name>
        <dbReference type="ChEBI" id="CHEBI:18420"/>
        <label>1</label>
    </ligand>
</feature>
<dbReference type="GO" id="GO:0019740">
    <property type="term" value="P:nitrogen utilization"/>
    <property type="evidence" value="ECO:0007669"/>
    <property type="project" value="TreeGrafter"/>
</dbReference>
<evidence type="ECO:0000256" key="10">
    <source>
        <dbReference type="RuleBase" id="RU000384"/>
    </source>
</evidence>
<dbReference type="Pfam" id="PF03951">
    <property type="entry name" value="Gln-synt_N"/>
    <property type="match status" value="1"/>
</dbReference>
<dbReference type="AlphaFoldDB" id="A0A0P6Y9F0"/>
<sequence length="472" mass="52967">MFTNFDQAQALVKQNAIRMIDLKFSDLWGRWHHVTISASEFTPSLMENGVGFDGSSVGFKSVRAGDMVLVPDLTTGFMDPFWEIPTLSFICDTMEADTKELFSADPRETARRAEKYLIESGIADKSIWGPEFEFYVFNRVTFENGVNVAAYRVDSIESNWNSAQGGHGHFIPLHGGYHAIPPRDQLFNLRSEIVNTLEDIGLKIKYHHHEVGGPGQCEIETPLLEIISAGNASMLIKYVTKMVALKHGQTATFLPKPLFGEAGNGMHFHQLLQKDGVNIFYDPDGPHLLSKTALYYIGGLLTHAPAILGITNPSTNSYRRLVPGFEAPINCFFSSGNRSAAIRVPQYATTPDKVRFEFRPPDATCNPYLAMATMLMAGIDGIKKQIDPKDAGFGPINEDIFSWPPEKRATILSLPTSLEMALHALEEDHQFLLEGSVFSEEMLTEWIRVKRCEENQIRTRPHPYEIELYFDL</sequence>
<dbReference type="PROSITE" id="PS51986">
    <property type="entry name" value="GS_BETA_GRASP"/>
    <property type="match status" value="1"/>
</dbReference>
<dbReference type="PATRIC" id="fig|360411.5.peg.1954"/>
<dbReference type="Proteomes" id="UP000050514">
    <property type="component" value="Unassembled WGS sequence"/>
</dbReference>
<dbReference type="OrthoDB" id="9807095at2"/>
<evidence type="ECO:0000256" key="8">
    <source>
        <dbReference type="PIRSR" id="PIRSR604809-3"/>
    </source>
</evidence>
<comment type="cofactor">
    <cofactor evidence="8">
        <name>Mg(2+)</name>
        <dbReference type="ChEBI" id="CHEBI:18420"/>
    </cofactor>
    <text evidence="8">Binds 2 Mg(2+) ions per subunit.</text>
</comment>
<keyword evidence="14" id="KW-1185">Reference proteome</keyword>
<protein>
    <recommendedName>
        <fullName evidence="2">glutamine synthetase</fullName>
        <ecNumber evidence="2">6.3.1.2</ecNumber>
    </recommendedName>
</protein>
<dbReference type="PROSITE" id="PS00213">
    <property type="entry name" value="LIPOCALIN"/>
    <property type="match status" value="1"/>
</dbReference>
<dbReference type="GO" id="GO:0016020">
    <property type="term" value="C:membrane"/>
    <property type="evidence" value="ECO:0007669"/>
    <property type="project" value="TreeGrafter"/>
</dbReference>
<name>A0A0P6Y9F0_9CHLR</name>
<comment type="similarity">
    <text evidence="1 9 10">Belongs to the glutamine synthetase family.</text>
</comment>
<feature type="binding site" evidence="6">
    <location>
        <position position="359"/>
    </location>
    <ligand>
        <name>L-glutamate</name>
        <dbReference type="ChEBI" id="CHEBI:29985"/>
    </ligand>
</feature>
<evidence type="ECO:0000259" key="11">
    <source>
        <dbReference type="PROSITE" id="PS51986"/>
    </source>
</evidence>
<dbReference type="EC" id="6.3.1.2" evidence="2"/>
<dbReference type="Pfam" id="PF00120">
    <property type="entry name" value="Gln-synt_C"/>
    <property type="match status" value="1"/>
</dbReference>
<dbReference type="InterPro" id="IPR022272">
    <property type="entry name" value="Lipocalin_CS"/>
</dbReference>
<feature type="binding site" evidence="8">
    <location>
        <position position="218"/>
    </location>
    <ligand>
        <name>Mg(2+)</name>
        <dbReference type="ChEBI" id="CHEBI:18420"/>
        <label>1</label>
    </ligand>
</feature>
<keyword evidence="3 13" id="KW-0436">Ligase</keyword>
<dbReference type="Gene3D" id="3.30.590.10">
    <property type="entry name" value="Glutamine synthetase/guanido kinase, catalytic domain"/>
    <property type="match status" value="1"/>
</dbReference>
<dbReference type="GO" id="GO:0006542">
    <property type="term" value="P:glutamine biosynthetic process"/>
    <property type="evidence" value="ECO:0007669"/>
    <property type="project" value="InterPro"/>
</dbReference>
<dbReference type="InterPro" id="IPR008147">
    <property type="entry name" value="Gln_synt_N"/>
</dbReference>
<comment type="caution">
    <text evidence="13">The sequence shown here is derived from an EMBL/GenBank/DDBJ whole genome shotgun (WGS) entry which is preliminary data.</text>
</comment>
<dbReference type="InterPro" id="IPR014746">
    <property type="entry name" value="Gln_synth/guanido_kin_cat_dom"/>
</dbReference>
<keyword evidence="8" id="KW-0460">Magnesium</keyword>
<accession>A0A0P6Y9F0</accession>
<dbReference type="SUPFAM" id="SSF55931">
    <property type="entry name" value="Glutamine synthetase/guanido kinase"/>
    <property type="match status" value="1"/>
</dbReference>
<gene>
    <name evidence="13" type="primary">glnA</name>
    <name evidence="13" type="ORF">AC812_01260</name>
</gene>
<evidence type="ECO:0000256" key="1">
    <source>
        <dbReference type="ARBA" id="ARBA00009897"/>
    </source>
</evidence>
<dbReference type="GO" id="GO:0046872">
    <property type="term" value="F:metal ion binding"/>
    <property type="evidence" value="ECO:0007669"/>
    <property type="project" value="UniProtKB-KW"/>
</dbReference>
<dbReference type="NCBIfam" id="TIGR00653">
    <property type="entry name" value="GlnA"/>
    <property type="match status" value="1"/>
</dbReference>
<evidence type="ECO:0000313" key="13">
    <source>
        <dbReference type="EMBL" id="KPL78393.1"/>
    </source>
</evidence>
<dbReference type="InterPro" id="IPR036651">
    <property type="entry name" value="Gln_synt_N_sf"/>
</dbReference>
<keyword evidence="4 7" id="KW-0547">Nucleotide-binding</keyword>
<feature type="binding site" evidence="8">
    <location>
        <position position="131"/>
    </location>
    <ligand>
        <name>Mg(2+)</name>
        <dbReference type="ChEBI" id="CHEBI:18420"/>
        <label>1</label>
    </ligand>
</feature>
<dbReference type="EMBL" id="LGHJ01000005">
    <property type="protein sequence ID" value="KPL78393.1"/>
    <property type="molecule type" value="Genomic_DNA"/>
</dbReference>
<dbReference type="PANTHER" id="PTHR43407">
    <property type="entry name" value="GLUTAMINE SYNTHETASE"/>
    <property type="match status" value="1"/>
</dbReference>
<evidence type="ECO:0000256" key="9">
    <source>
        <dbReference type="PROSITE-ProRule" id="PRU01330"/>
    </source>
</evidence>
<dbReference type="SMART" id="SM01230">
    <property type="entry name" value="Gln-synt_C"/>
    <property type="match status" value="1"/>
</dbReference>
<dbReference type="GO" id="GO:0005737">
    <property type="term" value="C:cytoplasm"/>
    <property type="evidence" value="ECO:0007669"/>
    <property type="project" value="TreeGrafter"/>
</dbReference>
<feature type="domain" description="GS beta-grasp" evidence="11">
    <location>
        <begin position="15"/>
        <end position="98"/>
    </location>
</feature>
<feature type="binding site" evidence="8">
    <location>
        <position position="210"/>
    </location>
    <ligand>
        <name>Mg(2+)</name>
        <dbReference type="ChEBI" id="CHEBI:18420"/>
        <label>1</label>
    </ligand>
</feature>
<reference evidence="13 14" key="1">
    <citation type="submission" date="2015-07" db="EMBL/GenBank/DDBJ databases">
        <title>Draft genome of Bellilinea caldifistulae DSM 17877.</title>
        <authorList>
            <person name="Hemp J."/>
            <person name="Ward L.M."/>
            <person name="Pace L.A."/>
            <person name="Fischer W.W."/>
        </authorList>
    </citation>
    <scope>NUCLEOTIDE SEQUENCE [LARGE SCALE GENOMIC DNA]</scope>
    <source>
        <strain evidence="13 14">GOMI-1</strain>
    </source>
</reference>
<evidence type="ECO:0000256" key="4">
    <source>
        <dbReference type="ARBA" id="ARBA00022741"/>
    </source>
</evidence>
<dbReference type="Gene3D" id="3.10.20.70">
    <property type="entry name" value="Glutamine synthetase, N-terminal domain"/>
    <property type="match status" value="1"/>
</dbReference>
<feature type="binding site" evidence="7">
    <location>
        <position position="338"/>
    </location>
    <ligand>
        <name>ATP</name>
        <dbReference type="ChEBI" id="CHEBI:30616"/>
    </ligand>
</feature>
<evidence type="ECO:0000256" key="3">
    <source>
        <dbReference type="ARBA" id="ARBA00022598"/>
    </source>
</evidence>